<keyword evidence="1 5" id="KW-1003">Cell membrane</keyword>
<keyword evidence="4 5" id="KW-0472">Membrane</keyword>
<comment type="subcellular location">
    <subcellularLocation>
        <location evidence="5">Cell membrane</location>
        <topology evidence="5">Single-pass membrane protein</topology>
    </subcellularLocation>
</comment>
<reference evidence="7" key="1">
    <citation type="submission" date="2017-05" db="EMBL/GenBank/DDBJ databases">
        <authorList>
            <person name="Rodrigo-Torres L."/>
            <person name="Arahal R. D."/>
            <person name="Lucena T."/>
        </authorList>
    </citation>
    <scope>NUCLEOTIDE SEQUENCE [LARGE SCALE GENOMIC DNA]</scope>
    <source>
        <strain evidence="7">CECT 8715</strain>
    </source>
</reference>
<evidence type="ECO:0000256" key="3">
    <source>
        <dbReference type="ARBA" id="ARBA00022989"/>
    </source>
</evidence>
<keyword evidence="3 5" id="KW-1133">Transmembrane helix</keyword>
<protein>
    <recommendedName>
        <fullName evidence="5">UPF0391 membrane protein RUA8715_00034</fullName>
    </recommendedName>
</protein>
<keyword evidence="7" id="KW-1185">Reference proteome</keyword>
<name>A0A238JRH6_9RHOB</name>
<keyword evidence="2 5" id="KW-0812">Transmembrane</keyword>
<dbReference type="HAMAP" id="MF_01361">
    <property type="entry name" value="UPF0391"/>
    <property type="match status" value="1"/>
</dbReference>
<evidence type="ECO:0000256" key="1">
    <source>
        <dbReference type="ARBA" id="ARBA00022475"/>
    </source>
</evidence>
<dbReference type="EMBL" id="FXYG01000001">
    <property type="protein sequence ID" value="SMX32804.1"/>
    <property type="molecule type" value="Genomic_DNA"/>
</dbReference>
<dbReference type="PIRSF" id="PIRSF036466">
    <property type="entry name" value="UCP036466"/>
    <property type="match status" value="1"/>
</dbReference>
<dbReference type="Pfam" id="PF07043">
    <property type="entry name" value="DUF1328"/>
    <property type="match status" value="1"/>
</dbReference>
<dbReference type="GO" id="GO:0005886">
    <property type="term" value="C:plasma membrane"/>
    <property type="evidence" value="ECO:0007669"/>
    <property type="project" value="UniProtKB-SubCell"/>
</dbReference>
<dbReference type="NCBIfam" id="NF010226">
    <property type="entry name" value="PRK13682.1-1"/>
    <property type="match status" value="1"/>
</dbReference>
<accession>A0A238JRH6</accession>
<sequence>MLSWALIFFALAIVAGIFGFGGIASASAGIAQILFVIFLVLFIGSLILRLIRG</sequence>
<dbReference type="AlphaFoldDB" id="A0A238JRH6"/>
<proteinExistence type="inferred from homology"/>
<evidence type="ECO:0000313" key="7">
    <source>
        <dbReference type="Proteomes" id="UP000202485"/>
    </source>
</evidence>
<evidence type="ECO:0000313" key="6">
    <source>
        <dbReference type="EMBL" id="SMX32804.1"/>
    </source>
</evidence>
<dbReference type="GeneID" id="57468381"/>
<feature type="transmembrane region" description="Helical" evidence="5">
    <location>
        <begin position="29"/>
        <end position="51"/>
    </location>
</feature>
<dbReference type="Proteomes" id="UP000202485">
    <property type="component" value="Unassembled WGS sequence"/>
</dbReference>
<evidence type="ECO:0000256" key="5">
    <source>
        <dbReference type="HAMAP-Rule" id="MF_01361"/>
    </source>
</evidence>
<dbReference type="NCBIfam" id="NF010229">
    <property type="entry name" value="PRK13682.1-4"/>
    <property type="match status" value="1"/>
</dbReference>
<organism evidence="6 7">
    <name type="scientific">Ruegeria arenilitoris</name>
    <dbReference type="NCBI Taxonomy" id="1173585"/>
    <lineage>
        <taxon>Bacteria</taxon>
        <taxon>Pseudomonadati</taxon>
        <taxon>Pseudomonadota</taxon>
        <taxon>Alphaproteobacteria</taxon>
        <taxon>Rhodobacterales</taxon>
        <taxon>Roseobacteraceae</taxon>
        <taxon>Ruegeria</taxon>
    </lineage>
</organism>
<gene>
    <name evidence="6" type="ORF">RUA8715_00034</name>
</gene>
<evidence type="ECO:0000256" key="2">
    <source>
        <dbReference type="ARBA" id="ARBA00022692"/>
    </source>
</evidence>
<dbReference type="InterPro" id="IPR009760">
    <property type="entry name" value="DUF1328"/>
</dbReference>
<evidence type="ECO:0000256" key="4">
    <source>
        <dbReference type="ARBA" id="ARBA00023136"/>
    </source>
</evidence>
<comment type="similarity">
    <text evidence="5">Belongs to the UPF0391 family.</text>
</comment>
<dbReference type="RefSeq" id="WP_093961673.1">
    <property type="nucleotide sequence ID" value="NZ_FXYG01000001.1"/>
</dbReference>